<dbReference type="SUPFAM" id="SSF52317">
    <property type="entry name" value="Class I glutamine amidotransferase-like"/>
    <property type="match status" value="1"/>
</dbReference>
<keyword evidence="2" id="KW-0645">Protease</keyword>
<accession>A0A8J2FWR7</accession>
<dbReference type="NCBIfam" id="TIGR01383">
    <property type="entry name" value="not_thiJ"/>
    <property type="match status" value="1"/>
</dbReference>
<dbReference type="Proteomes" id="UP000663859">
    <property type="component" value="Unassembled WGS sequence"/>
</dbReference>
<protein>
    <submittedName>
        <fullName evidence="2">Intracellular protease/amidase</fullName>
    </submittedName>
</protein>
<name>A0A8J2FWR7_9BACT</name>
<feature type="domain" description="DJ-1/PfpI" evidence="1">
    <location>
        <begin position="2"/>
        <end position="163"/>
    </location>
</feature>
<dbReference type="CDD" id="cd03135">
    <property type="entry name" value="GATase1_DJ-1"/>
    <property type="match status" value="1"/>
</dbReference>
<dbReference type="EMBL" id="CAJNOB010000034">
    <property type="protein sequence ID" value="CAF0700841.1"/>
    <property type="molecule type" value="Genomic_DNA"/>
</dbReference>
<organism evidence="2 3">
    <name type="scientific">Candidatus Methylacidithermus pantelleriae</name>
    <dbReference type="NCBI Taxonomy" id="2744239"/>
    <lineage>
        <taxon>Bacteria</taxon>
        <taxon>Pseudomonadati</taxon>
        <taxon>Verrucomicrobiota</taxon>
        <taxon>Methylacidiphilae</taxon>
        <taxon>Methylacidiphilales</taxon>
        <taxon>Methylacidiphilaceae</taxon>
        <taxon>Candidatus Methylacidithermus</taxon>
    </lineage>
</organism>
<dbReference type="PANTHER" id="PTHR48094">
    <property type="entry name" value="PROTEIN/NUCLEIC ACID DEGLYCASE DJ-1-RELATED"/>
    <property type="match status" value="1"/>
</dbReference>
<gene>
    <name evidence="2" type="primary">thiJ</name>
    <name evidence="2" type="ORF">MPNT_40051</name>
</gene>
<evidence type="ECO:0000313" key="2">
    <source>
        <dbReference type="EMBL" id="CAF0700841.1"/>
    </source>
</evidence>
<dbReference type="Pfam" id="PF01965">
    <property type="entry name" value="DJ-1_PfpI"/>
    <property type="match status" value="1"/>
</dbReference>
<dbReference type="InterPro" id="IPR002818">
    <property type="entry name" value="DJ-1/PfpI"/>
</dbReference>
<dbReference type="InterPro" id="IPR050325">
    <property type="entry name" value="Prot/Nucl_acid_deglycase"/>
</dbReference>
<evidence type="ECO:0000259" key="1">
    <source>
        <dbReference type="Pfam" id="PF01965"/>
    </source>
</evidence>
<dbReference type="RefSeq" id="WP_174582188.1">
    <property type="nucleotide sequence ID" value="NZ_CAJNOB010000034.1"/>
</dbReference>
<keyword evidence="3" id="KW-1185">Reference proteome</keyword>
<dbReference type="AlphaFoldDB" id="A0A8J2FWR7"/>
<dbReference type="InterPro" id="IPR029062">
    <property type="entry name" value="Class_I_gatase-like"/>
</dbReference>
<dbReference type="GO" id="GO:0006508">
    <property type="term" value="P:proteolysis"/>
    <property type="evidence" value="ECO:0007669"/>
    <property type="project" value="UniProtKB-KW"/>
</dbReference>
<dbReference type="Gene3D" id="3.40.50.880">
    <property type="match status" value="1"/>
</dbReference>
<reference evidence="2" key="1">
    <citation type="submission" date="2021-02" db="EMBL/GenBank/DDBJ databases">
        <authorList>
            <person name="Cremers G."/>
            <person name="Picone N."/>
        </authorList>
    </citation>
    <scope>NUCLEOTIDE SEQUENCE</scope>
    <source>
        <strain evidence="2">PQ17</strain>
    </source>
</reference>
<comment type="caution">
    <text evidence="2">The sequence shown here is derived from an EMBL/GenBank/DDBJ whole genome shotgun (WGS) entry which is preliminary data.</text>
</comment>
<proteinExistence type="predicted"/>
<dbReference type="PANTHER" id="PTHR48094:SF12">
    <property type="entry name" value="PARKINSON DISEASE PROTEIN 7 HOMOLOG"/>
    <property type="match status" value="1"/>
</dbReference>
<sequence length="199" mass="21670">MKKALVTVAPGFEEIEAITSIDVLRRADWSVVVGGTMPGIITASRKTKHLPDKDISDVLEETFDVIVLPGGAEGTANLSRDARVKALLERQVEEDRWVAAICAAPQLLVWHKLCPERKITAHPTCRKDIPQDRLIEGPRVVVDGKVITSVGAGTALEFALAILYCLEGSEVVQRVAQGLCARFDPSEIHLVTQKQEAAK</sequence>
<dbReference type="GO" id="GO:0008233">
    <property type="term" value="F:peptidase activity"/>
    <property type="evidence" value="ECO:0007669"/>
    <property type="project" value="UniProtKB-KW"/>
</dbReference>
<dbReference type="InterPro" id="IPR006287">
    <property type="entry name" value="DJ-1"/>
</dbReference>
<evidence type="ECO:0000313" key="3">
    <source>
        <dbReference type="Proteomes" id="UP000663859"/>
    </source>
</evidence>
<keyword evidence="2" id="KW-0378">Hydrolase</keyword>
<dbReference type="GO" id="GO:0005737">
    <property type="term" value="C:cytoplasm"/>
    <property type="evidence" value="ECO:0007669"/>
    <property type="project" value="TreeGrafter"/>
</dbReference>